<evidence type="ECO:0000256" key="1">
    <source>
        <dbReference type="SAM" id="Phobius"/>
    </source>
</evidence>
<feature type="transmembrane region" description="Helical" evidence="1">
    <location>
        <begin position="50"/>
        <end position="74"/>
    </location>
</feature>
<accession>A0ABZ2Y7H3</accession>
<keyword evidence="3" id="KW-1185">Reference proteome</keyword>
<name>A0ABZ2Y7H3_9FIRM</name>
<dbReference type="Pfam" id="PF05857">
    <property type="entry name" value="TraX"/>
    <property type="match status" value="1"/>
</dbReference>
<evidence type="ECO:0000313" key="3">
    <source>
        <dbReference type="Proteomes" id="UP001486565"/>
    </source>
</evidence>
<organism evidence="2 3">
    <name type="scientific">Defluviitalea saccharophila</name>
    <dbReference type="NCBI Taxonomy" id="879970"/>
    <lineage>
        <taxon>Bacteria</taxon>
        <taxon>Bacillati</taxon>
        <taxon>Bacillota</taxon>
        <taxon>Clostridia</taxon>
        <taxon>Lachnospirales</taxon>
        <taxon>Defluviitaleaceae</taxon>
        <taxon>Defluviitalea</taxon>
    </lineage>
</organism>
<keyword evidence="1" id="KW-1133">Transmembrane helix</keyword>
<dbReference type="EMBL" id="CP121687">
    <property type="protein sequence ID" value="WZL71272.1"/>
    <property type="molecule type" value="Genomic_DNA"/>
</dbReference>
<protein>
    <submittedName>
        <fullName evidence="2">TraX family protein</fullName>
    </submittedName>
</protein>
<dbReference type="RefSeq" id="WP_341878235.1">
    <property type="nucleotide sequence ID" value="NZ_CP121687.1"/>
</dbReference>
<dbReference type="InterPro" id="IPR008875">
    <property type="entry name" value="TraX"/>
</dbReference>
<reference evidence="2 3" key="1">
    <citation type="submission" date="2023-03" db="EMBL/GenBank/DDBJ databases">
        <title>Novel Species.</title>
        <authorList>
            <person name="Ma S."/>
        </authorList>
    </citation>
    <scope>NUCLEOTIDE SEQUENCE [LARGE SCALE GENOMIC DNA]</scope>
    <source>
        <strain evidence="2 3">LIND6LT2</strain>
    </source>
</reference>
<feature type="transmembrane region" description="Helical" evidence="1">
    <location>
        <begin position="94"/>
        <end position="114"/>
    </location>
</feature>
<evidence type="ECO:0000313" key="2">
    <source>
        <dbReference type="EMBL" id="WZL71272.1"/>
    </source>
</evidence>
<keyword evidence="1" id="KW-0472">Membrane</keyword>
<feature type="transmembrane region" description="Helical" evidence="1">
    <location>
        <begin position="121"/>
        <end position="150"/>
    </location>
</feature>
<feature type="transmembrane region" description="Helical" evidence="1">
    <location>
        <begin position="19"/>
        <end position="38"/>
    </location>
</feature>
<proteinExistence type="predicted"/>
<feature type="transmembrane region" description="Helical" evidence="1">
    <location>
        <begin position="156"/>
        <end position="186"/>
    </location>
</feature>
<gene>
    <name evidence="2" type="ORF">QBE51_07115</name>
</gene>
<dbReference type="Proteomes" id="UP001486565">
    <property type="component" value="Chromosome"/>
</dbReference>
<feature type="transmembrane region" description="Helical" evidence="1">
    <location>
        <begin position="198"/>
        <end position="218"/>
    </location>
</feature>
<keyword evidence="1" id="KW-0812">Transmembrane</keyword>
<sequence>MIYENTLEPKISSNLDTNFLKIVAAITMLIDHIGYVFFPDMIVLRIIGRISFPLFAYCIVVGFLYTSNIIKYAIRLGIFSVLSQPFYVLAFDLSWYELNIFPTLLMGLLIIHFLKEKKWFIVTILLILVSLGDFSYGLQGILLMVLFYIFRNQRELSAIVTGIFLSIPLLSNHIQGFAVFSIPLIYGHTKLNIKMNKYVFYIFYPMHLLGIYFTKLILFK</sequence>